<dbReference type="Gramene" id="MELO3C032159.2.1">
    <property type="protein sequence ID" value="MELO3C032159.2.1"/>
    <property type="gene ID" value="MELO3C032159.2"/>
</dbReference>
<evidence type="ECO:0000313" key="1">
    <source>
        <dbReference type="EnsemblPlants" id="MELO3C032159.2.1"/>
    </source>
</evidence>
<name>A0A9I9EDS8_CUCME</name>
<proteinExistence type="predicted"/>
<dbReference type="EnsemblPlants" id="MELO3C032159.2.1">
    <property type="protein sequence ID" value="MELO3C032159.2.1"/>
    <property type="gene ID" value="MELO3C032159.2"/>
</dbReference>
<sequence>MLKQKRLHSAATYDKNVYNQPLLLLQCLTPPLSNCLSFSLLKINSSSNLKTHLNLKNPFRKLLTMLELQLDSSHVPHYLKVSALHRLNQHPRANQLQRIFGIVLLLFEHFVRIKQLSPNEIKEIYGTRLIGGDQARGLVGLMDFFCSMRFVSFPAPFQFYVMSFMNNQ</sequence>
<dbReference type="AlphaFoldDB" id="A0A9I9EDS8"/>
<accession>A0A9I9EDS8</accession>
<reference evidence="1" key="1">
    <citation type="submission" date="2023-03" db="UniProtKB">
        <authorList>
            <consortium name="EnsemblPlants"/>
        </authorList>
    </citation>
    <scope>IDENTIFICATION</scope>
</reference>
<protein>
    <submittedName>
        <fullName evidence="1">Uncharacterized protein</fullName>
    </submittedName>
</protein>
<organism evidence="1">
    <name type="scientific">Cucumis melo</name>
    <name type="common">Muskmelon</name>
    <dbReference type="NCBI Taxonomy" id="3656"/>
    <lineage>
        <taxon>Eukaryota</taxon>
        <taxon>Viridiplantae</taxon>
        <taxon>Streptophyta</taxon>
        <taxon>Embryophyta</taxon>
        <taxon>Tracheophyta</taxon>
        <taxon>Spermatophyta</taxon>
        <taxon>Magnoliopsida</taxon>
        <taxon>eudicotyledons</taxon>
        <taxon>Gunneridae</taxon>
        <taxon>Pentapetalae</taxon>
        <taxon>rosids</taxon>
        <taxon>fabids</taxon>
        <taxon>Cucurbitales</taxon>
        <taxon>Cucurbitaceae</taxon>
        <taxon>Benincaseae</taxon>
        <taxon>Cucumis</taxon>
    </lineage>
</organism>